<dbReference type="Proteomes" id="UP000298663">
    <property type="component" value="Unassembled WGS sequence"/>
</dbReference>
<reference evidence="1 2" key="1">
    <citation type="journal article" date="2015" name="Genome Biol.">
        <title>Comparative genomics of Steinernema reveals deeply conserved gene regulatory networks.</title>
        <authorList>
            <person name="Dillman A.R."/>
            <person name="Macchietto M."/>
            <person name="Porter C.F."/>
            <person name="Rogers A."/>
            <person name="Williams B."/>
            <person name="Antoshechkin I."/>
            <person name="Lee M.M."/>
            <person name="Goodwin Z."/>
            <person name="Lu X."/>
            <person name="Lewis E.E."/>
            <person name="Goodrich-Blair H."/>
            <person name="Stock S.P."/>
            <person name="Adams B.J."/>
            <person name="Sternberg P.W."/>
            <person name="Mortazavi A."/>
        </authorList>
    </citation>
    <scope>NUCLEOTIDE SEQUENCE [LARGE SCALE GENOMIC DNA]</scope>
    <source>
        <strain evidence="1 2">ALL</strain>
    </source>
</reference>
<accession>A0A4U5MIV1</accession>
<name>A0A4U5MIV1_STECR</name>
<dbReference type="EMBL" id="AZBU02000007">
    <property type="protein sequence ID" value="TKR69310.1"/>
    <property type="molecule type" value="Genomic_DNA"/>
</dbReference>
<organism evidence="1 2">
    <name type="scientific">Steinernema carpocapsae</name>
    <name type="common">Entomopathogenic nematode</name>
    <dbReference type="NCBI Taxonomy" id="34508"/>
    <lineage>
        <taxon>Eukaryota</taxon>
        <taxon>Metazoa</taxon>
        <taxon>Ecdysozoa</taxon>
        <taxon>Nematoda</taxon>
        <taxon>Chromadorea</taxon>
        <taxon>Rhabditida</taxon>
        <taxon>Tylenchina</taxon>
        <taxon>Panagrolaimomorpha</taxon>
        <taxon>Strongyloidoidea</taxon>
        <taxon>Steinernematidae</taxon>
        <taxon>Steinernema</taxon>
    </lineage>
</organism>
<reference evidence="1 2" key="2">
    <citation type="journal article" date="2019" name="G3 (Bethesda)">
        <title>Hybrid Assembly of the Genome of the Entomopathogenic Nematode Steinernema carpocapsae Identifies the X-Chromosome.</title>
        <authorList>
            <person name="Serra L."/>
            <person name="Macchietto M."/>
            <person name="Macias-Munoz A."/>
            <person name="McGill C.J."/>
            <person name="Rodriguez I.M."/>
            <person name="Rodriguez B."/>
            <person name="Murad R."/>
            <person name="Mortazavi A."/>
        </authorList>
    </citation>
    <scope>NUCLEOTIDE SEQUENCE [LARGE SCALE GENOMIC DNA]</scope>
    <source>
        <strain evidence="1 2">ALL</strain>
    </source>
</reference>
<protein>
    <submittedName>
        <fullName evidence="1">Uncharacterized protein</fullName>
    </submittedName>
</protein>
<comment type="caution">
    <text evidence="1">The sequence shown here is derived from an EMBL/GenBank/DDBJ whole genome shotgun (WGS) entry which is preliminary data.</text>
</comment>
<gene>
    <name evidence="1" type="ORF">L596_021486</name>
</gene>
<keyword evidence="2" id="KW-1185">Reference proteome</keyword>
<evidence type="ECO:0000313" key="1">
    <source>
        <dbReference type="EMBL" id="TKR69310.1"/>
    </source>
</evidence>
<proteinExistence type="predicted"/>
<sequence>MNPCKKHLILTSTLQLCRRKHVNARCKRSKQWLARSKEMFKELKIADMLCKLTSSLRNAPYAFCHDVCSYLPQLRDQSLSQLSQLTGDWLAAAKVVRKKFKRFNLRVNARCNNYWEYLIEDKDEEDESISFAELQEFDTNFVVFYKFEFGDEDLQGIRIQKTKFLDEILPFAAKRVDRTDASLSISSYPSAIPPQLLEIFWDDDNIKNYTLSEDSKMMPFLIHKLTTIKHIKKLTLLGYSEVNSAYTSKYSKIIFDKFEKGEIDHLQAASTDMVIDLDMAIAIIQHFKKTKGKKKFFLESKRDFKFAHLAPHVKDFGYKMKTVNRVNERTRIIREYTYKGSKLCLINEPHPGYSIRFINL</sequence>
<dbReference type="AlphaFoldDB" id="A0A4U5MIV1"/>
<evidence type="ECO:0000313" key="2">
    <source>
        <dbReference type="Proteomes" id="UP000298663"/>
    </source>
</evidence>